<dbReference type="EMBL" id="JALXSQ010000021">
    <property type="protein sequence ID" value="MCT2042976.1"/>
    <property type="molecule type" value="Genomic_DNA"/>
</dbReference>
<evidence type="ECO:0000256" key="10">
    <source>
        <dbReference type="PIRNR" id="PIRNR017385"/>
    </source>
</evidence>
<keyword evidence="13" id="KW-1185">Reference proteome</keyword>
<comment type="similarity">
    <text evidence="3 10">Belongs to the cytochrome c oxidase bacterial subunit CtaF family.</text>
</comment>
<keyword evidence="5 11" id="KW-0812">Transmembrane</keyword>
<comment type="subunit">
    <text evidence="10">Associates with subunits I, II and III to form cytochrome c oxidase.</text>
</comment>
<keyword evidence="6 10" id="KW-1278">Translocase</keyword>
<name>A0ABT2HXV0_9MICO</name>
<organism evidence="12 13">
    <name type="scientific">Pseudoclavibacter albus</name>
    <dbReference type="NCBI Taxonomy" id="272241"/>
    <lineage>
        <taxon>Bacteria</taxon>
        <taxon>Bacillati</taxon>
        <taxon>Actinomycetota</taxon>
        <taxon>Actinomycetes</taxon>
        <taxon>Micrococcales</taxon>
        <taxon>Microbacteriaceae</taxon>
        <taxon>Pseudoclavibacter</taxon>
    </lineage>
</organism>
<dbReference type="PIRSF" id="PIRSF017385">
    <property type="entry name" value="CtaF"/>
    <property type="match status" value="1"/>
</dbReference>
<feature type="transmembrane region" description="Helical" evidence="11">
    <location>
        <begin position="33"/>
        <end position="57"/>
    </location>
</feature>
<accession>A0ABT2HXV0</accession>
<protein>
    <recommendedName>
        <fullName evidence="10">Cytochrome c oxidase polypeptide 4</fullName>
        <ecNumber evidence="10">7.1.1.9</ecNumber>
    </recommendedName>
    <alternativeName>
        <fullName evidence="10">Cytochrome aa3 subunit 4</fullName>
    </alternativeName>
    <alternativeName>
        <fullName evidence="10">Cytochrome c oxidase polypeptide IV</fullName>
    </alternativeName>
</protein>
<gene>
    <name evidence="12" type="ORF">M3D15_06485</name>
</gene>
<comment type="caution">
    <text evidence="12">The sequence shown here is derived from an EMBL/GenBank/DDBJ whole genome shotgun (WGS) entry which is preliminary data.</text>
</comment>
<comment type="catalytic activity">
    <reaction evidence="9 10">
        <text>4 Fe(II)-[cytochrome c] + O2 + 8 H(+)(in) = 4 Fe(III)-[cytochrome c] + 2 H2O + 4 H(+)(out)</text>
        <dbReference type="Rhea" id="RHEA:11436"/>
        <dbReference type="Rhea" id="RHEA-COMP:10350"/>
        <dbReference type="Rhea" id="RHEA-COMP:14399"/>
        <dbReference type="ChEBI" id="CHEBI:15377"/>
        <dbReference type="ChEBI" id="CHEBI:15378"/>
        <dbReference type="ChEBI" id="CHEBI:15379"/>
        <dbReference type="ChEBI" id="CHEBI:29033"/>
        <dbReference type="ChEBI" id="CHEBI:29034"/>
        <dbReference type="EC" id="7.1.1.9"/>
    </reaction>
</comment>
<keyword evidence="7 11" id="KW-1133">Transmembrane helix</keyword>
<evidence type="ECO:0000256" key="3">
    <source>
        <dbReference type="ARBA" id="ARBA00006870"/>
    </source>
</evidence>
<dbReference type="Pfam" id="PF12270">
    <property type="entry name" value="Cyt_c_ox_IV"/>
    <property type="match status" value="1"/>
</dbReference>
<evidence type="ECO:0000256" key="2">
    <source>
        <dbReference type="ARBA" id="ARBA00004651"/>
    </source>
</evidence>
<reference evidence="12 13" key="1">
    <citation type="submission" date="2022-04" db="EMBL/GenBank/DDBJ databases">
        <title>Human microbiome associated bacterial genomes.</title>
        <authorList>
            <person name="Sandstrom S."/>
            <person name="Salamzade R."/>
            <person name="Kalan L.R."/>
        </authorList>
    </citation>
    <scope>NUCLEOTIDE SEQUENCE [LARGE SCALE GENOMIC DNA]</scope>
    <source>
        <strain evidence="13">p3-SID1799</strain>
    </source>
</reference>
<evidence type="ECO:0000313" key="13">
    <source>
        <dbReference type="Proteomes" id="UP001525379"/>
    </source>
</evidence>
<evidence type="ECO:0000313" key="12">
    <source>
        <dbReference type="EMBL" id="MCT2042976.1"/>
    </source>
</evidence>
<evidence type="ECO:0000256" key="8">
    <source>
        <dbReference type="ARBA" id="ARBA00023136"/>
    </source>
</evidence>
<comment type="function">
    <text evidence="1 10">Part of cytochrome c oxidase, its function is unknown.</text>
</comment>
<comment type="subcellular location">
    <subcellularLocation>
        <location evidence="2">Cell membrane</location>
        <topology evidence="2">Multi-pass membrane protein</topology>
    </subcellularLocation>
</comment>
<evidence type="ECO:0000256" key="7">
    <source>
        <dbReference type="ARBA" id="ARBA00022989"/>
    </source>
</evidence>
<proteinExistence type="inferred from homology"/>
<evidence type="ECO:0000256" key="6">
    <source>
        <dbReference type="ARBA" id="ARBA00022967"/>
    </source>
</evidence>
<evidence type="ECO:0000256" key="11">
    <source>
        <dbReference type="SAM" id="Phobius"/>
    </source>
</evidence>
<keyword evidence="4 10" id="KW-1003">Cell membrane</keyword>
<evidence type="ECO:0000256" key="1">
    <source>
        <dbReference type="ARBA" id="ARBA00002536"/>
    </source>
</evidence>
<evidence type="ECO:0000256" key="5">
    <source>
        <dbReference type="ARBA" id="ARBA00022692"/>
    </source>
</evidence>
<dbReference type="RefSeq" id="WP_241179890.1">
    <property type="nucleotide sequence ID" value="NZ_JAFDPW010000005.1"/>
</dbReference>
<sequence length="139" mass="15793">MSFLQKMLYTLVVFYIIVGVAYTAWTANYETGIEWVGVVTLFLMAVFTAFVGFYLGVENKPFKKNLLPEDRLDAEIADADYELGFFSPWSWWPIALAAVIGVVLIGVAVGWWIVFFAAPLLLIGIVGWVFEYYRGTFQH</sequence>
<dbReference type="EC" id="7.1.1.9" evidence="10"/>
<dbReference type="InterPro" id="IPR021050">
    <property type="entry name" value="Cyt_c_oxidase_su4_actinobac"/>
</dbReference>
<evidence type="ECO:0000256" key="4">
    <source>
        <dbReference type="ARBA" id="ARBA00022475"/>
    </source>
</evidence>
<feature type="transmembrane region" description="Helical" evidence="11">
    <location>
        <begin position="89"/>
        <end position="107"/>
    </location>
</feature>
<dbReference type="Proteomes" id="UP001525379">
    <property type="component" value="Unassembled WGS sequence"/>
</dbReference>
<feature type="transmembrane region" description="Helical" evidence="11">
    <location>
        <begin position="113"/>
        <end position="133"/>
    </location>
</feature>
<keyword evidence="8 10" id="KW-0472">Membrane</keyword>
<evidence type="ECO:0000256" key="9">
    <source>
        <dbReference type="ARBA" id="ARBA00047816"/>
    </source>
</evidence>
<feature type="transmembrane region" description="Helical" evidence="11">
    <location>
        <begin position="7"/>
        <end position="27"/>
    </location>
</feature>